<dbReference type="NCBIfam" id="TIGR00150">
    <property type="entry name" value="T6A_YjeE"/>
    <property type="match status" value="1"/>
</dbReference>
<evidence type="ECO:0000256" key="10">
    <source>
        <dbReference type="ARBA" id="ARBA00032441"/>
    </source>
</evidence>
<evidence type="ECO:0000256" key="7">
    <source>
        <dbReference type="ARBA" id="ARBA00022741"/>
    </source>
</evidence>
<evidence type="ECO:0000256" key="5">
    <source>
        <dbReference type="ARBA" id="ARBA00022694"/>
    </source>
</evidence>
<evidence type="ECO:0000256" key="9">
    <source>
        <dbReference type="ARBA" id="ARBA00022842"/>
    </source>
</evidence>
<keyword evidence="7" id="KW-0547">Nucleotide-binding</keyword>
<dbReference type="Proteomes" id="UP001208690">
    <property type="component" value="Unassembled WGS sequence"/>
</dbReference>
<keyword evidence="9" id="KW-0460">Magnesium</keyword>
<keyword evidence="4" id="KW-0963">Cytoplasm</keyword>
<comment type="caution">
    <text evidence="11">The sequence shown here is derived from an EMBL/GenBank/DDBJ whole genome shotgun (WGS) entry which is preliminary data.</text>
</comment>
<proteinExistence type="inferred from homology"/>
<dbReference type="RefSeq" id="WP_263842317.1">
    <property type="nucleotide sequence ID" value="NZ_JALIEB010000001.1"/>
</dbReference>
<evidence type="ECO:0000256" key="1">
    <source>
        <dbReference type="ARBA" id="ARBA00004496"/>
    </source>
</evidence>
<evidence type="ECO:0000256" key="6">
    <source>
        <dbReference type="ARBA" id="ARBA00022723"/>
    </source>
</evidence>
<evidence type="ECO:0000256" key="8">
    <source>
        <dbReference type="ARBA" id="ARBA00022840"/>
    </source>
</evidence>
<keyword evidence="12" id="KW-1185">Reference proteome</keyword>
<keyword evidence="6" id="KW-0479">Metal-binding</keyword>
<protein>
    <recommendedName>
        <fullName evidence="3">tRNA threonylcarbamoyladenosine biosynthesis protein TsaE</fullName>
    </recommendedName>
    <alternativeName>
        <fullName evidence="10">t(6)A37 threonylcarbamoyladenosine biosynthesis protein TsaE</fullName>
    </alternativeName>
</protein>
<organism evidence="11 12">
    <name type="scientific">Roseobacter sinensis</name>
    <dbReference type="NCBI Taxonomy" id="2931391"/>
    <lineage>
        <taxon>Bacteria</taxon>
        <taxon>Pseudomonadati</taxon>
        <taxon>Pseudomonadota</taxon>
        <taxon>Alphaproteobacteria</taxon>
        <taxon>Rhodobacterales</taxon>
        <taxon>Roseobacteraceae</taxon>
        <taxon>Roseobacter</taxon>
    </lineage>
</organism>
<evidence type="ECO:0000256" key="3">
    <source>
        <dbReference type="ARBA" id="ARBA00019010"/>
    </source>
</evidence>
<name>A0ABT3B8U2_9RHOB</name>
<dbReference type="EMBL" id="JALIEB010000001">
    <property type="protein sequence ID" value="MCV3269991.1"/>
    <property type="molecule type" value="Genomic_DNA"/>
</dbReference>
<dbReference type="Gene3D" id="3.40.50.300">
    <property type="entry name" value="P-loop containing nucleotide triphosphate hydrolases"/>
    <property type="match status" value="1"/>
</dbReference>
<dbReference type="SUPFAM" id="SSF52540">
    <property type="entry name" value="P-loop containing nucleoside triphosphate hydrolases"/>
    <property type="match status" value="1"/>
</dbReference>
<keyword evidence="8" id="KW-0067">ATP-binding</keyword>
<gene>
    <name evidence="11" type="primary">tsaE</name>
    <name evidence="11" type="ORF">MUB52_00990</name>
</gene>
<keyword evidence="5" id="KW-0819">tRNA processing</keyword>
<evidence type="ECO:0000256" key="2">
    <source>
        <dbReference type="ARBA" id="ARBA00007599"/>
    </source>
</evidence>
<evidence type="ECO:0000313" key="11">
    <source>
        <dbReference type="EMBL" id="MCV3269991.1"/>
    </source>
</evidence>
<dbReference type="InterPro" id="IPR027417">
    <property type="entry name" value="P-loop_NTPase"/>
</dbReference>
<dbReference type="PANTHER" id="PTHR33540:SF2">
    <property type="entry name" value="TRNA THREONYLCARBAMOYLADENOSINE BIOSYNTHESIS PROTEIN TSAE"/>
    <property type="match status" value="1"/>
</dbReference>
<comment type="subcellular location">
    <subcellularLocation>
        <location evidence="1">Cytoplasm</location>
    </subcellularLocation>
</comment>
<accession>A0ABT3B8U2</accession>
<sequence>MTLNIDGSDATARFAAALGAQLHPGDTVLLNGPVGAGKTHLARHLIQSILPHPEDIPSPTFTIVQTYETTRGPLWHADLYRIGTVDEVEELGLADAFETAICLVEWPDRLGALRPDGALEIWLDAGASDNDRILRALWQAPQWQERLKTAA</sequence>
<reference evidence="11 12" key="1">
    <citation type="submission" date="2022-04" db="EMBL/GenBank/DDBJ databases">
        <title>Roseobacter sp. WL0113 is a bacterium isolated from neritic sediment.</title>
        <authorList>
            <person name="Wang L."/>
            <person name="He W."/>
            <person name="Zhang D.-F."/>
        </authorList>
    </citation>
    <scope>NUCLEOTIDE SEQUENCE [LARGE SCALE GENOMIC DNA]</scope>
    <source>
        <strain evidence="11 12">WL0113</strain>
    </source>
</reference>
<comment type="similarity">
    <text evidence="2">Belongs to the TsaE family.</text>
</comment>
<evidence type="ECO:0000313" key="12">
    <source>
        <dbReference type="Proteomes" id="UP001208690"/>
    </source>
</evidence>
<dbReference type="InterPro" id="IPR003442">
    <property type="entry name" value="T6A_TsaE"/>
</dbReference>
<dbReference type="Pfam" id="PF02367">
    <property type="entry name" value="TsaE"/>
    <property type="match status" value="1"/>
</dbReference>
<dbReference type="PANTHER" id="PTHR33540">
    <property type="entry name" value="TRNA THREONYLCARBAMOYLADENOSINE BIOSYNTHESIS PROTEIN TSAE"/>
    <property type="match status" value="1"/>
</dbReference>
<evidence type="ECO:0000256" key="4">
    <source>
        <dbReference type="ARBA" id="ARBA00022490"/>
    </source>
</evidence>